<dbReference type="Gene3D" id="3.60.70.12">
    <property type="entry name" value="L-amino peptidase D-ALA esterase/amidase"/>
    <property type="match status" value="1"/>
</dbReference>
<comment type="function">
    <text evidence="8">Catalyzes two activities which are involved in the cyclic version of arginine biosynthesis: the synthesis of N-acetylglutamate from glutamate and acetyl-CoA as the acetyl donor, and of ornithine by transacetylation between N(2)-acetylornithine and glutamate.</text>
</comment>
<evidence type="ECO:0000256" key="6">
    <source>
        <dbReference type="ARBA" id="ARBA00022813"/>
    </source>
</evidence>
<keyword evidence="3 8" id="KW-0055">Arginine biosynthesis</keyword>
<evidence type="ECO:0000256" key="8">
    <source>
        <dbReference type="HAMAP-Rule" id="MF_01106"/>
    </source>
</evidence>
<comment type="catalytic activity">
    <reaction evidence="8">
        <text>L-glutamate + acetyl-CoA = N-acetyl-L-glutamate + CoA + H(+)</text>
        <dbReference type="Rhea" id="RHEA:24292"/>
        <dbReference type="ChEBI" id="CHEBI:15378"/>
        <dbReference type="ChEBI" id="CHEBI:29985"/>
        <dbReference type="ChEBI" id="CHEBI:44337"/>
        <dbReference type="ChEBI" id="CHEBI:57287"/>
        <dbReference type="ChEBI" id="CHEBI:57288"/>
        <dbReference type="EC" id="2.3.1.1"/>
    </reaction>
</comment>
<protein>
    <recommendedName>
        <fullName evidence="8">Arginine biosynthesis bifunctional protein ArgJ</fullName>
    </recommendedName>
    <domain>
        <recommendedName>
            <fullName evidence="8">Glutamate N-acetyltransferase</fullName>
            <ecNumber evidence="8">2.3.1.35</ecNumber>
        </recommendedName>
        <alternativeName>
            <fullName evidence="8">Ornithine acetyltransferase</fullName>
            <shortName evidence="8">OATase</shortName>
        </alternativeName>
        <alternativeName>
            <fullName evidence="8">Ornithine transacetylase</fullName>
        </alternativeName>
    </domain>
    <domain>
        <recommendedName>
            <fullName evidence="8">Amino-acid acetyltransferase</fullName>
            <ecNumber evidence="8">2.3.1.1</ecNumber>
        </recommendedName>
        <alternativeName>
            <fullName evidence="8">N-acetylglutamate synthase</fullName>
            <shortName evidence="8">AGSase</shortName>
        </alternativeName>
    </domain>
    <component>
        <recommendedName>
            <fullName evidence="8">Arginine biosynthesis bifunctional protein ArgJ alpha chain</fullName>
        </recommendedName>
    </component>
    <component>
        <recommendedName>
            <fullName evidence="8">Arginine biosynthesis bifunctional protein ArgJ beta chain</fullName>
        </recommendedName>
    </component>
</protein>
<evidence type="ECO:0000313" key="9">
    <source>
        <dbReference type="EMBL" id="OGC28579.1"/>
    </source>
</evidence>
<dbReference type="PANTHER" id="PTHR23100:SF0">
    <property type="entry name" value="ARGININE BIOSYNTHESIS BIFUNCTIONAL PROTEIN ARGJ, MITOCHONDRIAL"/>
    <property type="match status" value="1"/>
</dbReference>
<feature type="active site" description="Nucleophile" evidence="8">
    <location>
        <position position="176"/>
    </location>
</feature>
<evidence type="ECO:0000256" key="4">
    <source>
        <dbReference type="ARBA" id="ARBA00022605"/>
    </source>
</evidence>
<feature type="binding site" evidence="8">
    <location>
        <position position="143"/>
    </location>
    <ligand>
        <name>substrate</name>
    </ligand>
</feature>
<dbReference type="SUPFAM" id="SSF56266">
    <property type="entry name" value="DmpA/ArgJ-like"/>
    <property type="match status" value="1"/>
</dbReference>
<dbReference type="Pfam" id="PF01960">
    <property type="entry name" value="ArgJ"/>
    <property type="match status" value="1"/>
</dbReference>
<accession>A0A1F4T7V3</accession>
<comment type="similarity">
    <text evidence="1 8">Belongs to the ArgJ family.</text>
</comment>
<dbReference type="GO" id="GO:0004042">
    <property type="term" value="F:L-glutamate N-acetyltransferase activity"/>
    <property type="evidence" value="ECO:0007669"/>
    <property type="project" value="UniProtKB-UniRule"/>
</dbReference>
<evidence type="ECO:0000256" key="2">
    <source>
        <dbReference type="ARBA" id="ARBA00011475"/>
    </source>
</evidence>
<feature type="chain" id="PRO_5023412844" description="Arginine biosynthesis bifunctional protein ArgJ alpha chain" evidence="8">
    <location>
        <begin position="1"/>
        <end position="175"/>
    </location>
</feature>
<name>A0A1F4T7V3_UNCSA</name>
<comment type="caution">
    <text evidence="9">The sequence shown here is derived from an EMBL/GenBank/DDBJ whole genome shotgun (WGS) entry which is preliminary data.</text>
</comment>
<proteinExistence type="inferred from homology"/>
<dbReference type="InterPro" id="IPR042195">
    <property type="entry name" value="ArgJ_beta_C"/>
</dbReference>
<dbReference type="NCBIfam" id="TIGR00120">
    <property type="entry name" value="ArgJ"/>
    <property type="match status" value="1"/>
</dbReference>
<dbReference type="UniPathway" id="UPA00068">
    <property type="reaction ID" value="UER00106"/>
</dbReference>
<reference evidence="9 10" key="1">
    <citation type="journal article" date="2016" name="Nat. Commun.">
        <title>Thousands of microbial genomes shed light on interconnected biogeochemical processes in an aquifer system.</title>
        <authorList>
            <person name="Anantharaman K."/>
            <person name="Brown C.T."/>
            <person name="Hug L.A."/>
            <person name="Sharon I."/>
            <person name="Castelle C.J."/>
            <person name="Probst A.J."/>
            <person name="Thomas B.C."/>
            <person name="Singh A."/>
            <person name="Wilkins M.J."/>
            <person name="Karaoz U."/>
            <person name="Brodie E.L."/>
            <person name="Williams K.H."/>
            <person name="Hubbard S.S."/>
            <person name="Banfield J.F."/>
        </authorList>
    </citation>
    <scope>NUCLEOTIDE SEQUENCE [LARGE SCALE GENOMIC DNA]</scope>
</reference>
<evidence type="ECO:0000256" key="1">
    <source>
        <dbReference type="ARBA" id="ARBA00006774"/>
    </source>
</evidence>
<dbReference type="PANTHER" id="PTHR23100">
    <property type="entry name" value="ARGININE BIOSYNTHESIS BIFUNCTIONAL PROTEIN ARGJ"/>
    <property type="match status" value="1"/>
</dbReference>
<keyword evidence="8" id="KW-0963">Cytoplasm</keyword>
<dbReference type="NCBIfam" id="NF003802">
    <property type="entry name" value="PRK05388.1"/>
    <property type="match status" value="1"/>
</dbReference>
<feature type="site" description="Involved in the stabilization of negative charge on the oxyanion by the formation of the oxyanion hole" evidence="8">
    <location>
        <position position="106"/>
    </location>
</feature>
<sequence length="366" mass="38701">MSMPKGFLAAGVACGIKKSGKSDLAMIFSEVPASAAAVFTTNQVKAAPIIVSIKHIRRGMAQAIVANAGNANCWTGVRGLRDAFEMASLTAAQLGIDPEKVLVTSTGSIGHPLPMDKVCSGIKAASLKLSKEGWRDAARAIMTTDLTEKNITVKVGKYSVSGIAKGSGMIAPTMATMHAFVATDAAVDRQTLQQVLKGACEKSFNMVSVDNCMSTNDCVFILANGMSGVKIKGDAAVKRFAQAVEKVCVYLAKEIARDGEGATKLLEIRAKGARNSADAKAAVKALVGSFLLKAAVYGKDRNFGRILQALGATRIVVNWEKFKWSWTSGKTQDVITVDLKEGKAEAVGWGCDLTEGYVKINADYHT</sequence>
<evidence type="ECO:0000256" key="5">
    <source>
        <dbReference type="ARBA" id="ARBA00022679"/>
    </source>
</evidence>
<evidence type="ECO:0000256" key="7">
    <source>
        <dbReference type="ARBA" id="ARBA00023315"/>
    </source>
</evidence>
<keyword evidence="7 8" id="KW-0012">Acyltransferase</keyword>
<feature type="binding site" evidence="8">
    <location>
        <position position="165"/>
    </location>
    <ligand>
        <name>substrate</name>
    </ligand>
</feature>
<feature type="binding site" evidence="8">
    <location>
        <position position="260"/>
    </location>
    <ligand>
        <name>substrate</name>
    </ligand>
</feature>
<comment type="pathway">
    <text evidence="8">Amino-acid biosynthesis; L-arginine biosynthesis; N(2)-acetyl-L-ornithine from L-glutamate: step 1/4.</text>
</comment>
<feature type="binding site" evidence="8">
    <location>
        <position position="176"/>
    </location>
    <ligand>
        <name>substrate</name>
    </ligand>
</feature>
<comment type="catalytic activity">
    <reaction evidence="8">
        <text>N(2)-acetyl-L-ornithine + L-glutamate = N-acetyl-L-glutamate + L-ornithine</text>
        <dbReference type="Rhea" id="RHEA:15349"/>
        <dbReference type="ChEBI" id="CHEBI:29985"/>
        <dbReference type="ChEBI" id="CHEBI:44337"/>
        <dbReference type="ChEBI" id="CHEBI:46911"/>
        <dbReference type="ChEBI" id="CHEBI:57805"/>
        <dbReference type="EC" id="2.3.1.35"/>
    </reaction>
</comment>
<dbReference type="GO" id="GO:0006592">
    <property type="term" value="P:ornithine biosynthetic process"/>
    <property type="evidence" value="ECO:0007669"/>
    <property type="project" value="TreeGrafter"/>
</dbReference>
<dbReference type="InterPro" id="IPR002813">
    <property type="entry name" value="Arg_biosynth_ArgJ"/>
</dbReference>
<organism evidence="9 10">
    <name type="scientific">candidate division WOR-1 bacterium RIFOXYC12_FULL_54_18</name>
    <dbReference type="NCBI Taxonomy" id="1802584"/>
    <lineage>
        <taxon>Bacteria</taxon>
        <taxon>Bacillati</taxon>
        <taxon>Saganbacteria</taxon>
    </lineage>
</organism>
<evidence type="ECO:0000313" key="10">
    <source>
        <dbReference type="Proteomes" id="UP000178602"/>
    </source>
</evidence>
<dbReference type="EC" id="2.3.1.35" evidence="8"/>
<keyword evidence="5 8" id="KW-0808">Transferase</keyword>
<feature type="chain" id="PRO_5023412843" description="Arginine biosynthesis bifunctional protein ArgJ beta chain" evidence="8">
    <location>
        <begin position="176"/>
        <end position="366"/>
    </location>
</feature>
<gene>
    <name evidence="8" type="primary">argJ</name>
    <name evidence="9" type="ORF">A3K49_06440</name>
</gene>
<dbReference type="GO" id="GO:0005737">
    <property type="term" value="C:cytoplasm"/>
    <property type="evidence" value="ECO:0007669"/>
    <property type="project" value="UniProtKB-SubCell"/>
</dbReference>
<keyword evidence="6 8" id="KW-0068">Autocatalytic cleavage</keyword>
<dbReference type="AlphaFoldDB" id="A0A1F4T7V3"/>
<keyword evidence="8" id="KW-0511">Multifunctional enzyme</keyword>
<feature type="site" description="Involved in the stabilization of negative charge on the oxyanion by the formation of the oxyanion hole" evidence="8">
    <location>
        <position position="107"/>
    </location>
</feature>
<feature type="binding site" evidence="8">
    <location>
        <position position="361"/>
    </location>
    <ligand>
        <name>substrate</name>
    </ligand>
</feature>
<dbReference type="GO" id="GO:0004358">
    <property type="term" value="F:L-glutamate N-acetyltransferase activity, acting on acetyl-L-ornithine as donor"/>
    <property type="evidence" value="ECO:0007669"/>
    <property type="project" value="UniProtKB-UniRule"/>
</dbReference>
<dbReference type="HAMAP" id="MF_01106">
    <property type="entry name" value="ArgJ"/>
    <property type="match status" value="1"/>
</dbReference>
<dbReference type="GO" id="GO:0006526">
    <property type="term" value="P:L-arginine biosynthetic process"/>
    <property type="evidence" value="ECO:0007669"/>
    <property type="project" value="UniProtKB-UniRule"/>
</dbReference>
<dbReference type="EC" id="2.3.1.1" evidence="8"/>
<dbReference type="InterPro" id="IPR016117">
    <property type="entry name" value="ArgJ-like_dom_sf"/>
</dbReference>
<keyword evidence="4 8" id="KW-0028">Amino-acid biosynthesis</keyword>
<dbReference type="FunFam" id="3.60.70.12:FF:000001">
    <property type="entry name" value="Arginine biosynthesis bifunctional protein ArgJ, chloroplastic"/>
    <property type="match status" value="1"/>
</dbReference>
<dbReference type="Gene3D" id="3.10.20.340">
    <property type="entry name" value="ArgJ beta chain, C-terminal domain"/>
    <property type="match status" value="2"/>
</dbReference>
<feature type="binding site" evidence="8">
    <location>
        <position position="366"/>
    </location>
    <ligand>
        <name>substrate</name>
    </ligand>
</feature>
<comment type="pathway">
    <text evidence="8">Amino-acid biosynthesis; L-arginine biosynthesis; L-ornithine and N-acetyl-L-glutamate from L-glutamate and N(2)-acetyl-L-ornithine (cyclic): step 1/1.</text>
</comment>
<feature type="site" description="Cleavage; by autolysis" evidence="8">
    <location>
        <begin position="175"/>
        <end position="176"/>
    </location>
</feature>
<comment type="subcellular location">
    <subcellularLocation>
        <location evidence="8">Cytoplasm</location>
    </subcellularLocation>
</comment>
<dbReference type="CDD" id="cd02152">
    <property type="entry name" value="OAT"/>
    <property type="match status" value="1"/>
</dbReference>
<dbReference type="EMBL" id="MEUG01000001">
    <property type="protein sequence ID" value="OGC28579.1"/>
    <property type="molecule type" value="Genomic_DNA"/>
</dbReference>
<dbReference type="Proteomes" id="UP000178602">
    <property type="component" value="Unassembled WGS sequence"/>
</dbReference>
<evidence type="ECO:0000256" key="3">
    <source>
        <dbReference type="ARBA" id="ARBA00022571"/>
    </source>
</evidence>
<comment type="subunit">
    <text evidence="2 8">Heterotetramer of two alpha and two beta chains.</text>
</comment>